<dbReference type="SMART" id="SM00028">
    <property type="entry name" value="TPR"/>
    <property type="match status" value="2"/>
</dbReference>
<dbReference type="InterPro" id="IPR008775">
    <property type="entry name" value="Phytyl_CoA_dOase-like"/>
</dbReference>
<reference evidence="3" key="1">
    <citation type="journal article" date="2013" name="Nature">
        <title>Pan genome of the phytoplankton Emiliania underpins its global distribution.</title>
        <authorList>
            <person name="Read B.A."/>
            <person name="Kegel J."/>
            <person name="Klute M.J."/>
            <person name="Kuo A."/>
            <person name="Lefebvre S.C."/>
            <person name="Maumus F."/>
            <person name="Mayer C."/>
            <person name="Miller J."/>
            <person name="Monier A."/>
            <person name="Salamov A."/>
            <person name="Young J."/>
            <person name="Aguilar M."/>
            <person name="Claverie J.M."/>
            <person name="Frickenhaus S."/>
            <person name="Gonzalez K."/>
            <person name="Herman E.K."/>
            <person name="Lin Y.C."/>
            <person name="Napier J."/>
            <person name="Ogata H."/>
            <person name="Sarno A.F."/>
            <person name="Shmutz J."/>
            <person name="Schroeder D."/>
            <person name="de Vargas C."/>
            <person name="Verret F."/>
            <person name="von Dassow P."/>
            <person name="Valentin K."/>
            <person name="Van de Peer Y."/>
            <person name="Wheeler G."/>
            <person name="Dacks J.B."/>
            <person name="Delwiche C.F."/>
            <person name="Dyhrman S.T."/>
            <person name="Glockner G."/>
            <person name="John U."/>
            <person name="Richards T."/>
            <person name="Worden A.Z."/>
            <person name="Zhang X."/>
            <person name="Grigoriev I.V."/>
            <person name="Allen A.E."/>
            <person name="Bidle K."/>
            <person name="Borodovsky M."/>
            <person name="Bowler C."/>
            <person name="Brownlee C."/>
            <person name="Cock J.M."/>
            <person name="Elias M."/>
            <person name="Gladyshev V.N."/>
            <person name="Groth M."/>
            <person name="Guda C."/>
            <person name="Hadaegh A."/>
            <person name="Iglesias-Rodriguez M.D."/>
            <person name="Jenkins J."/>
            <person name="Jones B.M."/>
            <person name="Lawson T."/>
            <person name="Leese F."/>
            <person name="Lindquist E."/>
            <person name="Lobanov A."/>
            <person name="Lomsadze A."/>
            <person name="Malik S.B."/>
            <person name="Marsh M.E."/>
            <person name="Mackinder L."/>
            <person name="Mock T."/>
            <person name="Mueller-Roeber B."/>
            <person name="Pagarete A."/>
            <person name="Parker M."/>
            <person name="Probert I."/>
            <person name="Quesneville H."/>
            <person name="Raines C."/>
            <person name="Rensing S.A."/>
            <person name="Riano-Pachon D.M."/>
            <person name="Richier S."/>
            <person name="Rokitta S."/>
            <person name="Shiraiwa Y."/>
            <person name="Soanes D.M."/>
            <person name="van der Giezen M."/>
            <person name="Wahlund T.M."/>
            <person name="Williams B."/>
            <person name="Wilson W."/>
            <person name="Wolfe G."/>
            <person name="Wurch L.L."/>
        </authorList>
    </citation>
    <scope>NUCLEOTIDE SEQUENCE</scope>
</reference>
<dbReference type="PANTHER" id="PTHR37563:SF2">
    <property type="entry name" value="PHYTANOYL-COA DIOXYGENASE FAMILY PROTEIN (AFU_ORTHOLOGUE AFUA_2G03330)"/>
    <property type="match status" value="1"/>
</dbReference>
<accession>A0A0D3KR40</accession>
<dbReference type="PANTHER" id="PTHR37563">
    <property type="entry name" value="PHYTANOYL-COA DIOXYGENASE FAMILY PROTEIN (AFU_ORTHOLOGUE AFUA_2G03330)"/>
    <property type="match status" value="1"/>
</dbReference>
<dbReference type="InterPro" id="IPR019734">
    <property type="entry name" value="TPR_rpt"/>
</dbReference>
<dbReference type="STRING" id="2903.R1FGP4"/>
<dbReference type="PROSITE" id="PS50005">
    <property type="entry name" value="TPR"/>
    <property type="match status" value="1"/>
</dbReference>
<sequence length="406" mass="42324">MAQASYAVSRKLRPEHALTWASSGNCAEERGEYEAAETHWKRSLQLARRHDGVYCNLGSMLRRLNRMRESRDAYAAALALNPRSVDAHIGMGKACAAPALKLSPEHVGANLAVAEGLHMWGEHGPCPELGGRSAIDFYRAVLQLAPDNTNAATHAAYDGAVPEGGPAPQAGTFGEADAPPGESVAALIAPLPPPGASEAEVAAAADAALSLWRRNGVVVFEKLLTPHATEALLSAVRAAEADDGATDCYHTTHGATDYTLVTRNAKRGTRSHKALPVSAAREALGEVAQRIGPFLSAALGGGGALALMESGFMVTRPGAEAQAFHRDVAPGVVSASSLAASLQVALVDTCAEQGVLEVSPGSHRFDPAAPETTSYAPPGLAYTIEPSDIARWSLHGTALLEQAQRC</sequence>
<organism evidence="2 3">
    <name type="scientific">Emiliania huxleyi (strain CCMP1516)</name>
    <dbReference type="NCBI Taxonomy" id="280463"/>
    <lineage>
        <taxon>Eukaryota</taxon>
        <taxon>Haptista</taxon>
        <taxon>Haptophyta</taxon>
        <taxon>Prymnesiophyceae</taxon>
        <taxon>Isochrysidales</taxon>
        <taxon>Noelaerhabdaceae</taxon>
        <taxon>Emiliania</taxon>
    </lineage>
</organism>
<dbReference type="EnsemblProtists" id="EOD38225">
    <property type="protein sequence ID" value="EOD38225"/>
    <property type="gene ID" value="EMIHUDRAFT_200762"/>
</dbReference>
<keyword evidence="3" id="KW-1185">Reference proteome</keyword>
<dbReference type="HOGENOM" id="CLU_678699_0_0_1"/>
<dbReference type="InterPro" id="IPR011990">
    <property type="entry name" value="TPR-like_helical_dom_sf"/>
</dbReference>
<dbReference type="PaxDb" id="2903-EOD38225"/>
<reference evidence="2" key="2">
    <citation type="submission" date="2024-10" db="UniProtKB">
        <authorList>
            <consortium name="EnsemblProtists"/>
        </authorList>
    </citation>
    <scope>IDENTIFICATION</scope>
</reference>
<dbReference type="Gene3D" id="1.25.40.10">
    <property type="entry name" value="Tetratricopeptide repeat domain"/>
    <property type="match status" value="1"/>
</dbReference>
<dbReference type="GeneID" id="17283495"/>
<evidence type="ECO:0000256" key="1">
    <source>
        <dbReference type="PROSITE-ProRule" id="PRU00339"/>
    </source>
</evidence>
<evidence type="ECO:0000313" key="2">
    <source>
        <dbReference type="EnsemblProtists" id="EOD38225"/>
    </source>
</evidence>
<feature type="repeat" description="TPR" evidence="1">
    <location>
        <begin position="51"/>
        <end position="84"/>
    </location>
</feature>
<protein>
    <submittedName>
        <fullName evidence="2">Uncharacterized protein</fullName>
    </submittedName>
</protein>
<keyword evidence="1" id="KW-0802">TPR repeat</keyword>
<name>A0A0D3KR40_EMIH1</name>
<dbReference type="RefSeq" id="XP_005790654.1">
    <property type="nucleotide sequence ID" value="XM_005790597.1"/>
</dbReference>
<dbReference type="Pfam" id="PF05721">
    <property type="entry name" value="PhyH"/>
    <property type="match status" value="1"/>
</dbReference>
<dbReference type="SUPFAM" id="SSF51197">
    <property type="entry name" value="Clavaminate synthase-like"/>
    <property type="match status" value="1"/>
</dbReference>
<proteinExistence type="predicted"/>
<dbReference type="KEGG" id="ehx:EMIHUDRAFT_200762"/>
<evidence type="ECO:0000313" key="3">
    <source>
        <dbReference type="Proteomes" id="UP000013827"/>
    </source>
</evidence>
<dbReference type="AlphaFoldDB" id="A0A0D3KR40"/>
<dbReference type="Gene3D" id="2.60.120.620">
    <property type="entry name" value="q2cbj1_9rhob like domain"/>
    <property type="match status" value="1"/>
</dbReference>
<dbReference type="Proteomes" id="UP000013827">
    <property type="component" value="Unassembled WGS sequence"/>
</dbReference>
<dbReference type="Pfam" id="PF13181">
    <property type="entry name" value="TPR_8"/>
    <property type="match status" value="1"/>
</dbReference>
<dbReference type="SUPFAM" id="SSF48452">
    <property type="entry name" value="TPR-like"/>
    <property type="match status" value="1"/>
</dbReference>
<dbReference type="InterPro" id="IPR051961">
    <property type="entry name" value="Fungal_Metabolite_Diox"/>
</dbReference>